<evidence type="ECO:0000313" key="1">
    <source>
        <dbReference type="EMBL" id="KAL2265129.1"/>
    </source>
</evidence>
<reference evidence="1 2" key="1">
    <citation type="journal article" date="2024" name="Commun. Biol.">
        <title>Comparative genomic analysis of thermophilic fungi reveals convergent evolutionary adaptations and gene losses.</title>
        <authorList>
            <person name="Steindorff A.S."/>
            <person name="Aguilar-Pontes M.V."/>
            <person name="Robinson A.J."/>
            <person name="Andreopoulos B."/>
            <person name="LaButti K."/>
            <person name="Kuo A."/>
            <person name="Mondo S."/>
            <person name="Riley R."/>
            <person name="Otillar R."/>
            <person name="Haridas S."/>
            <person name="Lipzen A."/>
            <person name="Grimwood J."/>
            <person name="Schmutz J."/>
            <person name="Clum A."/>
            <person name="Reid I.D."/>
            <person name="Moisan M.C."/>
            <person name="Butler G."/>
            <person name="Nguyen T.T.M."/>
            <person name="Dewar K."/>
            <person name="Conant G."/>
            <person name="Drula E."/>
            <person name="Henrissat B."/>
            <person name="Hansel C."/>
            <person name="Singer S."/>
            <person name="Hutchinson M.I."/>
            <person name="de Vries R.P."/>
            <person name="Natvig D.O."/>
            <person name="Powell A.J."/>
            <person name="Tsang A."/>
            <person name="Grigoriev I.V."/>
        </authorList>
    </citation>
    <scope>NUCLEOTIDE SEQUENCE [LARGE SCALE GENOMIC DNA]</scope>
    <source>
        <strain evidence="1 2">ATCC 22073</strain>
    </source>
</reference>
<dbReference type="RefSeq" id="XP_070863856.1">
    <property type="nucleotide sequence ID" value="XM_071012917.1"/>
</dbReference>
<accession>A0ABR4D536</accession>
<name>A0ABR4D536_9PEZI</name>
<proteinExistence type="predicted"/>
<organism evidence="1 2">
    <name type="scientific">Remersonia thermophila</name>
    <dbReference type="NCBI Taxonomy" id="72144"/>
    <lineage>
        <taxon>Eukaryota</taxon>
        <taxon>Fungi</taxon>
        <taxon>Dikarya</taxon>
        <taxon>Ascomycota</taxon>
        <taxon>Pezizomycotina</taxon>
        <taxon>Sordariomycetes</taxon>
        <taxon>Sordariomycetidae</taxon>
        <taxon>Sordariales</taxon>
        <taxon>Sordariales incertae sedis</taxon>
        <taxon>Remersonia</taxon>
    </lineage>
</organism>
<dbReference type="GeneID" id="98127561"/>
<evidence type="ECO:0008006" key="3">
    <source>
        <dbReference type="Google" id="ProtNLM"/>
    </source>
</evidence>
<dbReference type="EMBL" id="JAZGUE010000006">
    <property type="protein sequence ID" value="KAL2265129.1"/>
    <property type="molecule type" value="Genomic_DNA"/>
</dbReference>
<gene>
    <name evidence="1" type="ORF">VTJ83DRAFT_6229</name>
</gene>
<sequence length="522" mass="58926">MSLGLLNLPDELLLNISKRFVSNLPAPSYSRQHCATHEDDLIIGTRLALLALTKTCRRLNAIATPTLYQNIRVQDFKTLYRLVNTLLEEPYLAKYVRALGIFINILWSTSRETNSVACRTLIQTLMSDNAGRLYRHFTENARPFSGLFQFRSALRNALGNKGRVSLVYFPEAMCLLLLIFTSNLDTLHLICPDCPHLIGNFDFLTWAIADAGRSPVDGQEGILPRLRTLRLIADPVRNEAMIKPMEPESFMQGRVLKHVELYGPSLLESYIDTVPNPQAWAGLWKDVETLRIEDAYIDAAWLYRLCVEARPPLKHLEIRNSPCQKDLEEDSRQVDGGLNEVLNLCKATLQILRVDLDHGPGDEPNLGPQGKLTCIASMDALKVLSIQTRHLFDSLHDMAESNGCIRDRIPPSLEQLHLLEYADACSEIDPWDPPESLDDIGDDDWYGNWVAKGLLELAFDSAERLPRLERVSLSVSTFYCDSWKGFLAALDARVTFIWEVLEDPASVARMSLSLKRSKGHLV</sequence>
<comment type="caution">
    <text evidence="1">The sequence shown here is derived from an EMBL/GenBank/DDBJ whole genome shotgun (WGS) entry which is preliminary data.</text>
</comment>
<keyword evidence="2" id="KW-1185">Reference proteome</keyword>
<dbReference type="Proteomes" id="UP001600064">
    <property type="component" value="Unassembled WGS sequence"/>
</dbReference>
<protein>
    <recommendedName>
        <fullName evidence="3">F-box domain-containing protein</fullName>
    </recommendedName>
</protein>
<evidence type="ECO:0000313" key="2">
    <source>
        <dbReference type="Proteomes" id="UP001600064"/>
    </source>
</evidence>